<evidence type="ECO:0000313" key="2">
    <source>
        <dbReference type="Proteomes" id="UP000005744"/>
    </source>
</evidence>
<dbReference type="HOGENOM" id="CLU_1056299_0_0_6"/>
<evidence type="ECO:0000313" key="1">
    <source>
        <dbReference type="EMBL" id="EIJ41207.1"/>
    </source>
</evidence>
<organism evidence="1 2">
    <name type="scientific">Beggiatoa alba B18LD</name>
    <dbReference type="NCBI Taxonomy" id="395493"/>
    <lineage>
        <taxon>Bacteria</taxon>
        <taxon>Pseudomonadati</taxon>
        <taxon>Pseudomonadota</taxon>
        <taxon>Gammaproteobacteria</taxon>
        <taxon>Thiotrichales</taxon>
        <taxon>Thiotrichaceae</taxon>
        <taxon>Beggiatoa</taxon>
    </lineage>
</organism>
<protein>
    <submittedName>
        <fullName evidence="1">Uncharacterized protein</fullName>
    </submittedName>
</protein>
<dbReference type="eggNOG" id="COG0543">
    <property type="taxonomic scope" value="Bacteria"/>
</dbReference>
<sequence>MSENRQFSRSQSESGQRGTYTAPLFSTTVLLNTPMSNGYSLLRLSCLPELFPQTTSTLCFIFIDKQLLAVMQVFPQQSAVEVLCLENARYQRGTEHKARFISIPIPTIETTAIPLFIAEDIYIGALVFFLQQQGLQRLRTTQSLCLLYTNQYFPFNQRPSLIHCPAMPHGVIGAMPLLDDWGIVSRLASEQELIGCYEGHISHLLRYYLNEQNKFSTDYRYHLYCIGSSELSQRVQQDLTLLTHPKVVTFTNLIPKELQQFQA</sequence>
<dbReference type="EMBL" id="JH600070">
    <property type="protein sequence ID" value="EIJ41207.1"/>
    <property type="molecule type" value="Genomic_DNA"/>
</dbReference>
<dbReference type="RefSeq" id="WP_002682923.1">
    <property type="nucleotide sequence ID" value="NZ_JH600070.1"/>
</dbReference>
<keyword evidence="2" id="KW-1185">Reference proteome</keyword>
<dbReference type="STRING" id="395493.BegalDRAFT_0285"/>
<dbReference type="Proteomes" id="UP000005744">
    <property type="component" value="Unassembled WGS sequence"/>
</dbReference>
<dbReference type="OrthoDB" id="9796486at2"/>
<name>I3CC64_9GAMM</name>
<accession>I3CC64</accession>
<dbReference type="AlphaFoldDB" id="I3CC64"/>
<proteinExistence type="predicted"/>
<reference evidence="1 2" key="1">
    <citation type="submission" date="2011-11" db="EMBL/GenBank/DDBJ databases">
        <title>Improved High-Quality Draft sequence of Beggiatoa alba B18lD.</title>
        <authorList>
            <consortium name="US DOE Joint Genome Institute"/>
            <person name="Lucas S."/>
            <person name="Han J."/>
            <person name="Lapidus A."/>
            <person name="Cheng J.-F."/>
            <person name="Goodwin L."/>
            <person name="Pitluck S."/>
            <person name="Peters L."/>
            <person name="Mikhailova N."/>
            <person name="Held B."/>
            <person name="Detter J.C."/>
            <person name="Han C."/>
            <person name="Tapia R."/>
            <person name="Land M."/>
            <person name="Hauser L."/>
            <person name="Kyrpides N."/>
            <person name="Ivanova N."/>
            <person name="Pagani I."/>
            <person name="Samuel K."/>
            <person name="Teske A."/>
            <person name="Mueller J."/>
            <person name="Woyke T."/>
        </authorList>
    </citation>
    <scope>NUCLEOTIDE SEQUENCE [LARGE SCALE GENOMIC DNA]</scope>
    <source>
        <strain evidence="1 2">B18LD</strain>
    </source>
</reference>
<gene>
    <name evidence="1" type="ORF">BegalDRAFT_0285</name>
</gene>